<reference evidence="6" key="1">
    <citation type="submission" date="2021-01" db="EMBL/GenBank/DDBJ databases">
        <authorList>
            <person name="Corre E."/>
            <person name="Pelletier E."/>
            <person name="Niang G."/>
            <person name="Scheremetjew M."/>
            <person name="Finn R."/>
            <person name="Kale V."/>
            <person name="Holt S."/>
            <person name="Cochrane G."/>
            <person name="Meng A."/>
            <person name="Brown T."/>
            <person name="Cohen L."/>
        </authorList>
    </citation>
    <scope>NUCLEOTIDE SEQUENCE</scope>
    <source>
        <strain evidence="6">CCMP3303</strain>
    </source>
</reference>
<evidence type="ECO:0000313" key="6">
    <source>
        <dbReference type="EMBL" id="CAD8375568.1"/>
    </source>
</evidence>
<organism evidence="6">
    <name type="scientific">Minutocellus polymorphus</name>
    <dbReference type="NCBI Taxonomy" id="265543"/>
    <lineage>
        <taxon>Eukaryota</taxon>
        <taxon>Sar</taxon>
        <taxon>Stramenopiles</taxon>
        <taxon>Ochrophyta</taxon>
        <taxon>Bacillariophyta</taxon>
        <taxon>Mediophyceae</taxon>
        <taxon>Cymatosirophycidae</taxon>
        <taxon>Cymatosirales</taxon>
        <taxon>Cymatosiraceae</taxon>
        <taxon>Minutocellus</taxon>
    </lineage>
</organism>
<evidence type="ECO:0000259" key="4">
    <source>
        <dbReference type="Pfam" id="PF04755"/>
    </source>
</evidence>
<dbReference type="EMBL" id="HBEJ01014587">
    <property type="protein sequence ID" value="CAD8375568.1"/>
    <property type="molecule type" value="Transcribed_RNA"/>
</dbReference>
<gene>
    <name evidence="5" type="ORF">MPOL1434_LOCUS8555</name>
    <name evidence="6" type="ORF">MPOL1434_LOCUS8556</name>
</gene>
<evidence type="ECO:0000313" key="5">
    <source>
        <dbReference type="EMBL" id="CAD8375566.1"/>
    </source>
</evidence>
<dbReference type="EMBL" id="HBEJ01014586">
    <property type="protein sequence ID" value="CAD8375566.1"/>
    <property type="molecule type" value="Transcribed_RNA"/>
</dbReference>
<sequence>MTLLSVSVVFVLLTILGFPSVCAFAPPAIACASNDARGPQFAGSASTTALPIGQLLSDFLPKSQTGSAIDPQRIQDIKTEIKALAKGTSNGISASKEVRNQISQLVAELEAANPTPDLTNSPKLNGSWKLVYTTNEGSSAGKLGPLVGEVQQLIRIDGRDGGEQDYYNFVRVAGGAIEGALRATWDVLAKDKWQVNFKSVRFSVLGIPLVEMELSAVGIWRKSFLDDDFRILYAAGGKNVPKENIYILAK</sequence>
<feature type="chain" id="PRO_5035676906" description="Plastid lipid-associated protein/fibrillin conserved domain-containing protein" evidence="3">
    <location>
        <begin position="24"/>
        <end position="250"/>
    </location>
</feature>
<feature type="signal peptide" evidence="3">
    <location>
        <begin position="1"/>
        <end position="23"/>
    </location>
</feature>
<name>A0A6U0KQ85_9STRA</name>
<dbReference type="Pfam" id="PF04755">
    <property type="entry name" value="PAP_fibrillin"/>
    <property type="match status" value="1"/>
</dbReference>
<dbReference type="AlphaFoldDB" id="A0A6U0KQ85"/>
<feature type="domain" description="Plastid lipid-associated protein/fibrillin conserved" evidence="4">
    <location>
        <begin position="76"/>
        <end position="202"/>
    </location>
</feature>
<evidence type="ECO:0000256" key="2">
    <source>
        <dbReference type="ARBA" id="ARBA00022640"/>
    </source>
</evidence>
<accession>A0A6U0KQ85</accession>
<keyword evidence="3" id="KW-0732">Signal</keyword>
<dbReference type="InterPro" id="IPR006843">
    <property type="entry name" value="PAP/fibrillin_dom"/>
</dbReference>
<dbReference type="GO" id="GO:0009536">
    <property type="term" value="C:plastid"/>
    <property type="evidence" value="ECO:0007669"/>
    <property type="project" value="UniProtKB-SubCell"/>
</dbReference>
<keyword evidence="2" id="KW-0934">Plastid</keyword>
<comment type="subcellular location">
    <subcellularLocation>
        <location evidence="1">Plastid</location>
    </subcellularLocation>
</comment>
<dbReference type="InterPro" id="IPR039633">
    <property type="entry name" value="PAP"/>
</dbReference>
<protein>
    <recommendedName>
        <fullName evidence="4">Plastid lipid-associated protein/fibrillin conserved domain-containing protein</fullName>
    </recommendedName>
</protein>
<proteinExistence type="predicted"/>
<evidence type="ECO:0000256" key="3">
    <source>
        <dbReference type="SAM" id="SignalP"/>
    </source>
</evidence>
<evidence type="ECO:0000256" key="1">
    <source>
        <dbReference type="ARBA" id="ARBA00004474"/>
    </source>
</evidence>
<dbReference type="PANTHER" id="PTHR31906">
    <property type="entry name" value="PLASTID-LIPID-ASSOCIATED PROTEIN 4, CHLOROPLASTIC-RELATED"/>
    <property type="match status" value="1"/>
</dbReference>